<dbReference type="CDD" id="cd08414">
    <property type="entry name" value="PBP2_LTTR_aromatics_like"/>
    <property type="match status" value="1"/>
</dbReference>
<feature type="domain" description="HTH lysR-type" evidence="6">
    <location>
        <begin position="1"/>
        <end position="60"/>
    </location>
</feature>
<dbReference type="InterPro" id="IPR036388">
    <property type="entry name" value="WH-like_DNA-bd_sf"/>
</dbReference>
<keyword evidence="8" id="KW-1185">Reference proteome</keyword>
<dbReference type="RefSeq" id="WP_344375067.1">
    <property type="nucleotide sequence ID" value="NZ_BAAASQ010000009.1"/>
</dbReference>
<keyword evidence="3" id="KW-0238">DNA-binding</keyword>
<dbReference type="Gene3D" id="3.40.190.10">
    <property type="entry name" value="Periplasmic binding protein-like II"/>
    <property type="match status" value="2"/>
</dbReference>
<keyword evidence="4" id="KW-0804">Transcription</keyword>
<reference evidence="8" key="1">
    <citation type="journal article" date="2019" name="Int. J. Syst. Evol. Microbiol.">
        <title>The Global Catalogue of Microorganisms (GCM) 10K type strain sequencing project: providing services to taxonomists for standard genome sequencing and annotation.</title>
        <authorList>
            <consortium name="The Broad Institute Genomics Platform"/>
            <consortium name="The Broad Institute Genome Sequencing Center for Infectious Disease"/>
            <person name="Wu L."/>
            <person name="Ma J."/>
        </authorList>
    </citation>
    <scope>NUCLEOTIDE SEQUENCE [LARGE SCALE GENOMIC DNA]</scope>
    <source>
        <strain evidence="8">CCM 7224</strain>
    </source>
</reference>
<proteinExistence type="inferred from homology"/>
<comment type="caution">
    <text evidence="7">The sequence shown here is derived from an EMBL/GenBank/DDBJ whole genome shotgun (WGS) entry which is preliminary data.</text>
</comment>
<protein>
    <submittedName>
        <fullName evidence="7">LysR family transcriptional regulator</fullName>
    </submittedName>
</protein>
<evidence type="ECO:0000256" key="4">
    <source>
        <dbReference type="ARBA" id="ARBA00023163"/>
    </source>
</evidence>
<organism evidence="7 8">
    <name type="scientific">Streptomyces mauvecolor</name>
    <dbReference type="NCBI Taxonomy" id="58345"/>
    <lineage>
        <taxon>Bacteria</taxon>
        <taxon>Bacillati</taxon>
        <taxon>Actinomycetota</taxon>
        <taxon>Actinomycetes</taxon>
        <taxon>Kitasatosporales</taxon>
        <taxon>Streptomycetaceae</taxon>
        <taxon>Streptomyces</taxon>
    </lineage>
</organism>
<evidence type="ECO:0000256" key="1">
    <source>
        <dbReference type="ARBA" id="ARBA00009437"/>
    </source>
</evidence>
<dbReference type="EMBL" id="JBHSIZ010000054">
    <property type="protein sequence ID" value="MFC4961724.1"/>
    <property type="molecule type" value="Genomic_DNA"/>
</dbReference>
<dbReference type="SUPFAM" id="SSF53850">
    <property type="entry name" value="Periplasmic binding protein-like II"/>
    <property type="match status" value="1"/>
</dbReference>
<evidence type="ECO:0000256" key="5">
    <source>
        <dbReference type="SAM" id="MobiDB-lite"/>
    </source>
</evidence>
<gene>
    <name evidence="7" type="ORF">ACFPFX_36140</name>
</gene>
<dbReference type="Pfam" id="PF00126">
    <property type="entry name" value="HTH_1"/>
    <property type="match status" value="1"/>
</dbReference>
<dbReference type="PROSITE" id="PS50931">
    <property type="entry name" value="HTH_LYSR"/>
    <property type="match status" value="1"/>
</dbReference>
<feature type="region of interest" description="Disordered" evidence="5">
    <location>
        <begin position="293"/>
        <end position="330"/>
    </location>
</feature>
<evidence type="ECO:0000313" key="8">
    <source>
        <dbReference type="Proteomes" id="UP001595834"/>
    </source>
</evidence>
<dbReference type="InterPro" id="IPR000847">
    <property type="entry name" value="LysR_HTH_N"/>
</dbReference>
<dbReference type="PANTHER" id="PTHR30346:SF28">
    <property type="entry name" value="HTH-TYPE TRANSCRIPTIONAL REGULATOR CYNR"/>
    <property type="match status" value="1"/>
</dbReference>
<evidence type="ECO:0000259" key="6">
    <source>
        <dbReference type="PROSITE" id="PS50931"/>
    </source>
</evidence>
<name>A0ABV9UWX7_9ACTN</name>
<dbReference type="Pfam" id="PF03466">
    <property type="entry name" value="LysR_substrate"/>
    <property type="match status" value="1"/>
</dbReference>
<dbReference type="Proteomes" id="UP001595834">
    <property type="component" value="Unassembled WGS sequence"/>
</dbReference>
<dbReference type="PANTHER" id="PTHR30346">
    <property type="entry name" value="TRANSCRIPTIONAL DUAL REGULATOR HCAR-RELATED"/>
    <property type="match status" value="1"/>
</dbReference>
<comment type="similarity">
    <text evidence="1">Belongs to the LysR transcriptional regulatory family.</text>
</comment>
<evidence type="ECO:0000256" key="2">
    <source>
        <dbReference type="ARBA" id="ARBA00023015"/>
    </source>
</evidence>
<evidence type="ECO:0000256" key="3">
    <source>
        <dbReference type="ARBA" id="ARBA00023125"/>
    </source>
</evidence>
<dbReference type="Gene3D" id="1.10.10.10">
    <property type="entry name" value="Winged helix-like DNA-binding domain superfamily/Winged helix DNA-binding domain"/>
    <property type="match status" value="1"/>
</dbReference>
<dbReference type="InterPro" id="IPR005119">
    <property type="entry name" value="LysR_subst-bd"/>
</dbReference>
<dbReference type="InterPro" id="IPR036390">
    <property type="entry name" value="WH_DNA-bd_sf"/>
</dbReference>
<evidence type="ECO:0000313" key="7">
    <source>
        <dbReference type="EMBL" id="MFC4961724.1"/>
    </source>
</evidence>
<dbReference type="PRINTS" id="PR00039">
    <property type="entry name" value="HTHLYSR"/>
</dbReference>
<sequence>MELTQRILQQFVVLAEEQHFGRAAERLAMSQPPLSQAIQRLERGLKVALFERNPRGAQLTPAGRAFAEDARRLLEAQAAAVDRARRVASGHEGEFRLGFISSLSYDFLPRLLRRIHAELPGLRLHLSQRPSAELAGMLHAGTLDLALIRIPALGAERLAVRQIAVERLVVALPEHHPLAAEHSLDLRELAGQKFALPKSSALPGLAQQVTLACAQAGFLPQSLGEADDLPGLLSHVSAGLCLALAPEQVLSLGIPGVTYRPLRGDSPHLETTVAAVHRPDGPDAAVQQVLRLLGTAGRPHDESPKSAPKARSPRRAANTPGPLPSGELPA</sequence>
<accession>A0ABV9UWX7</accession>
<keyword evidence="2" id="KW-0805">Transcription regulation</keyword>
<dbReference type="SUPFAM" id="SSF46785">
    <property type="entry name" value="Winged helix' DNA-binding domain"/>
    <property type="match status" value="1"/>
</dbReference>